<dbReference type="InterPro" id="IPR014756">
    <property type="entry name" value="Ig_E-set"/>
</dbReference>
<dbReference type="SUPFAM" id="SSF81296">
    <property type="entry name" value="E set domains"/>
    <property type="match status" value="1"/>
</dbReference>
<dbReference type="PROSITE" id="PS51762">
    <property type="entry name" value="GH16_2"/>
    <property type="match status" value="1"/>
</dbReference>
<dbReference type="Gene3D" id="2.60.120.200">
    <property type="match status" value="1"/>
</dbReference>
<organism evidence="5">
    <name type="scientific">marine metagenome</name>
    <dbReference type="NCBI Taxonomy" id="408172"/>
    <lineage>
        <taxon>unclassified sequences</taxon>
        <taxon>metagenomes</taxon>
        <taxon>ecological metagenomes</taxon>
    </lineage>
</organism>
<evidence type="ECO:0000256" key="1">
    <source>
        <dbReference type="ARBA" id="ARBA00006865"/>
    </source>
</evidence>
<dbReference type="InterPro" id="IPR050546">
    <property type="entry name" value="Glycosyl_Hydrlase_16"/>
</dbReference>
<name>A0A382FMT3_9ZZZZ</name>
<dbReference type="InterPro" id="IPR000757">
    <property type="entry name" value="Beta-glucanase-like"/>
</dbReference>
<sequence>NSNNSFIENGHLVIQALLQNYGGANYTSARMVTRYQGDWTYGRVEVRAKLPGGVGTWPAIWMLPTDWVYGGWPYSGEIDIMEHVGFDLNVIHGTAHTEAYNWWNGSPPPEGTIYLNGATSSFHDYALEWDEDYLKWYVDDVHYFTYANDQAGNYETWPFDQRFHLLLNIAIGGTWGGQQGIDDDIFPVRLEVDYVRVYQQRVDVTFQVDMSNETVNDGVFLNGSFVDWDSDSFIEMTDEDGDNIYSASVSVPQGYHLYQYFNGEGWENREIVPPECDVNDHPDYADRGIDVGENDITLDPVCFGSCGPCSNSDYLIAYGASILDPDQGNFILKGMGLGGWLVPEGYMLKIPGFGSPSEIRNMIVGLVGEENADNFYEAYTNNFVTEEDISQLAEWGFNSVRLPFHYKLLSESQGTYNEDGFQIIDQLLDWCSNNEMYLILDMHCAPGGQNPNNISDSNGEALLWVNDTYKEWTADIWGAIAQRYSTERWIGGYDLLNEPVHTDNSVIRQVYEDITNEVRI</sequence>
<dbReference type="SUPFAM" id="SSF49899">
    <property type="entry name" value="Concanavalin A-like lectins/glucanases"/>
    <property type="match status" value="1"/>
</dbReference>
<dbReference type="CDD" id="cd08023">
    <property type="entry name" value="GH16_laminarinase_like"/>
    <property type="match status" value="1"/>
</dbReference>
<dbReference type="AlphaFoldDB" id="A0A382FMT3"/>
<dbReference type="Pfam" id="PF00150">
    <property type="entry name" value="Cellulase"/>
    <property type="match status" value="1"/>
</dbReference>
<gene>
    <name evidence="5" type="ORF">METZ01_LOCUS216813</name>
</gene>
<feature type="non-terminal residue" evidence="5">
    <location>
        <position position="520"/>
    </location>
</feature>
<dbReference type="Pfam" id="PF00722">
    <property type="entry name" value="Glyco_hydro_16"/>
    <property type="match status" value="1"/>
</dbReference>
<protein>
    <recommendedName>
        <fullName evidence="4">GH16 domain-containing protein</fullName>
    </recommendedName>
</protein>
<dbReference type="InterPro" id="IPR013320">
    <property type="entry name" value="ConA-like_dom_sf"/>
</dbReference>
<dbReference type="GO" id="GO:0004553">
    <property type="term" value="F:hydrolase activity, hydrolyzing O-glycosyl compounds"/>
    <property type="evidence" value="ECO:0007669"/>
    <property type="project" value="InterPro"/>
</dbReference>
<feature type="domain" description="GH16" evidence="4">
    <location>
        <begin position="1"/>
        <end position="203"/>
    </location>
</feature>
<dbReference type="InterPro" id="IPR017853">
    <property type="entry name" value="GH"/>
</dbReference>
<keyword evidence="2" id="KW-0378">Hydrolase</keyword>
<dbReference type="Gene3D" id="2.60.40.10">
    <property type="entry name" value="Immunoglobulins"/>
    <property type="match status" value="1"/>
</dbReference>
<feature type="non-terminal residue" evidence="5">
    <location>
        <position position="1"/>
    </location>
</feature>
<keyword evidence="3" id="KW-0326">Glycosidase</keyword>
<evidence type="ECO:0000259" key="4">
    <source>
        <dbReference type="PROSITE" id="PS51762"/>
    </source>
</evidence>
<dbReference type="GO" id="GO:0000272">
    <property type="term" value="P:polysaccharide catabolic process"/>
    <property type="evidence" value="ECO:0007669"/>
    <property type="project" value="InterPro"/>
</dbReference>
<proteinExistence type="inferred from homology"/>
<dbReference type="InterPro" id="IPR001547">
    <property type="entry name" value="Glyco_hydro_5"/>
</dbReference>
<comment type="similarity">
    <text evidence="1">Belongs to the glycosyl hydrolase 16 family.</text>
</comment>
<evidence type="ECO:0000313" key="5">
    <source>
        <dbReference type="EMBL" id="SVB63959.1"/>
    </source>
</evidence>
<accession>A0A382FMT3</accession>
<dbReference type="PANTHER" id="PTHR10963:SF55">
    <property type="entry name" value="GLYCOSIDE HYDROLASE FAMILY 16 PROTEIN"/>
    <property type="match status" value="1"/>
</dbReference>
<reference evidence="5" key="1">
    <citation type="submission" date="2018-05" db="EMBL/GenBank/DDBJ databases">
        <authorList>
            <person name="Lanie J.A."/>
            <person name="Ng W.-L."/>
            <person name="Kazmierczak K.M."/>
            <person name="Andrzejewski T.M."/>
            <person name="Davidsen T.M."/>
            <person name="Wayne K.J."/>
            <person name="Tettelin H."/>
            <person name="Glass J.I."/>
            <person name="Rusch D."/>
            <person name="Podicherti R."/>
            <person name="Tsui H.-C.T."/>
            <person name="Winkler M.E."/>
        </authorList>
    </citation>
    <scope>NUCLEOTIDE SEQUENCE</scope>
</reference>
<dbReference type="SUPFAM" id="SSF51445">
    <property type="entry name" value="(Trans)glycosidases"/>
    <property type="match status" value="1"/>
</dbReference>
<dbReference type="PANTHER" id="PTHR10963">
    <property type="entry name" value="GLYCOSYL HYDROLASE-RELATED"/>
    <property type="match status" value="1"/>
</dbReference>
<evidence type="ECO:0000256" key="3">
    <source>
        <dbReference type="ARBA" id="ARBA00023295"/>
    </source>
</evidence>
<dbReference type="EMBL" id="UINC01050690">
    <property type="protein sequence ID" value="SVB63959.1"/>
    <property type="molecule type" value="Genomic_DNA"/>
</dbReference>
<evidence type="ECO:0000256" key="2">
    <source>
        <dbReference type="ARBA" id="ARBA00022801"/>
    </source>
</evidence>
<dbReference type="Gene3D" id="3.20.20.80">
    <property type="entry name" value="Glycosidases"/>
    <property type="match status" value="1"/>
</dbReference>
<dbReference type="InterPro" id="IPR013783">
    <property type="entry name" value="Ig-like_fold"/>
</dbReference>